<dbReference type="AlphaFoldDB" id="A0A8T6Q203"/>
<feature type="non-terminal residue" evidence="1">
    <location>
        <position position="168"/>
    </location>
</feature>
<protein>
    <submittedName>
        <fullName evidence="1">Nucleotidyl transferase AbiEii/AbiGii toxin family protein</fullName>
    </submittedName>
</protein>
<feature type="non-terminal residue" evidence="1">
    <location>
        <position position="1"/>
    </location>
</feature>
<evidence type="ECO:0000313" key="1">
    <source>
        <dbReference type="EMBL" id="NEM89512.1"/>
    </source>
</evidence>
<dbReference type="Pfam" id="PF08843">
    <property type="entry name" value="AbiEii"/>
    <property type="match status" value="1"/>
</dbReference>
<dbReference type="EMBL" id="JAAGYI010000546">
    <property type="protein sequence ID" value="NEM89512.1"/>
    <property type="molecule type" value="Genomic_DNA"/>
</dbReference>
<sequence length="168" mass="19021">IDLSIALDLLGCQRVMKKEGDSRASRRRDAEAIDEVAKTFVKEDFFPKINELLTAMDERIVVKIEENAPLDISIIYPQSLDEDDYGGAVQPRVLLETGGLSLNNPVEVKNINHMLGECIELLKDEEVNIAVLALHPQRTMLEKIFGIHVNLTQNRGRPKYARHLYDIV</sequence>
<evidence type="ECO:0000313" key="2">
    <source>
        <dbReference type="Proteomes" id="UP000469708"/>
    </source>
</evidence>
<reference evidence="1 2" key="1">
    <citation type="submission" date="2020-02" db="EMBL/GenBank/DDBJ databases">
        <authorList>
            <person name="Subbiah M."/>
            <person name="Call D."/>
        </authorList>
    </citation>
    <scope>NUCLEOTIDE SEQUENCE [LARGE SCALE GENOMIC DNA]</scope>
    <source>
        <strain evidence="1 2">8375wC2</strain>
    </source>
</reference>
<dbReference type="Proteomes" id="UP000469708">
    <property type="component" value="Unassembled WGS sequence"/>
</dbReference>
<dbReference type="GO" id="GO:0016740">
    <property type="term" value="F:transferase activity"/>
    <property type="evidence" value="ECO:0007669"/>
    <property type="project" value="UniProtKB-KW"/>
</dbReference>
<comment type="caution">
    <text evidence="1">The sequence shown here is derived from an EMBL/GenBank/DDBJ whole genome shotgun (WGS) entry which is preliminary data.</text>
</comment>
<dbReference type="InterPro" id="IPR014942">
    <property type="entry name" value="AbiEii"/>
</dbReference>
<organism evidence="1 2">
    <name type="scientific">Escherichia coli</name>
    <dbReference type="NCBI Taxonomy" id="562"/>
    <lineage>
        <taxon>Bacteria</taxon>
        <taxon>Pseudomonadati</taxon>
        <taxon>Pseudomonadota</taxon>
        <taxon>Gammaproteobacteria</taxon>
        <taxon>Enterobacterales</taxon>
        <taxon>Enterobacteriaceae</taxon>
        <taxon>Escherichia</taxon>
    </lineage>
</organism>
<keyword evidence="1" id="KW-0808">Transferase</keyword>
<accession>A0A8T6Q203</accession>
<gene>
    <name evidence="1" type="ORF">G3V95_29695</name>
</gene>
<name>A0A8T6Q203_ECOLX</name>
<proteinExistence type="predicted"/>